<sequence length="823" mass="84689">MLKCLPRFAWTPIQDSRRQGLPLLVHSAADCFISARRLQPYHRSLTSLSQPRRRISEHQKGVKRAVKASADTVVRPPSPDGDEPEAAVLLIACAIGLVTGGGVVVFNNVIHSIRHLAFQETPVEATHWGRWARQLPLPAEFGVLVAPPLVGGVVVGTLRAVTQFDKPITSSSAAASSPLKKGAPKDGSGSTASGGDHAEAGLPAIPAGKQHRPGRQQSREPFWGKARQAQLRRAAAPALRALAAAITLGSGASLGPEGPSVDIGRSSARALGSLLRSKHRRLFPLIAAGSGAGVAAGFNAPISGVFFAVESVLQRPGAKDDLGVTMDSSVTANSSGLTIAMVLLASVVAAVVSQAGLGASPAFRVPEYQLQSTFELPLVLVLGALCGAVAAAFKVSSQVSDRAFTGLQESAASRRLSQPAQDILWPTLGGLGTGLIALAYPEVLYQGFGNVNAILEARGSDYAPAVLLQIVAAKVVTTCLCQRSGLVGGIYAPSIFMGAALGSAFGGIASVVCTPLGLDVTAPQAYALVGVAGMLAALCQLPLTAVLLLFELTHDYFIIIPTLASVGISYWVASFPLASVLQPLSPLSRLLPSAPSSASISASQARSFMTEEISTAVVDAVTDVTPLGRDQGLLESTAQQFIDKDTRPPSVAAAEALRPPGTMQEGGRVQQNGLLQGSGESGLFGHQGRGLSASVSFSSFRPRGSALSPSRLNDAASASAASANGAEIKAEGASNKQMVGGLPLGRKAQEMDNLSVLCALRQSCVMLTPDTPLTEALEVMDEAEETVALVLDADGALIGVLTKASVVEAIAASKTASATSISQ</sequence>
<dbReference type="CDD" id="cd00400">
    <property type="entry name" value="Voltage_gated_ClC"/>
    <property type="match status" value="1"/>
</dbReference>
<keyword evidence="9 12" id="KW-0868">Chloride</keyword>
<dbReference type="CDD" id="cd02205">
    <property type="entry name" value="CBS_pair_SF"/>
    <property type="match status" value="1"/>
</dbReference>
<keyword evidence="3 12" id="KW-0813">Transport</keyword>
<feature type="transmembrane region" description="Helical" evidence="12">
    <location>
        <begin position="336"/>
        <end position="356"/>
    </location>
</feature>
<dbReference type="InterPro" id="IPR000644">
    <property type="entry name" value="CBS_dom"/>
</dbReference>
<dbReference type="Proteomes" id="UP001314263">
    <property type="component" value="Unassembled WGS sequence"/>
</dbReference>
<evidence type="ECO:0000313" key="15">
    <source>
        <dbReference type="EMBL" id="CAK0760957.1"/>
    </source>
</evidence>
<dbReference type="PANTHER" id="PTHR43427:SF6">
    <property type="entry name" value="CHLORIDE CHANNEL PROTEIN CLC-E"/>
    <property type="match status" value="1"/>
</dbReference>
<evidence type="ECO:0000256" key="13">
    <source>
        <dbReference type="SAM" id="MobiDB-lite"/>
    </source>
</evidence>
<feature type="transmembrane region" description="Helical" evidence="12">
    <location>
        <begin position="376"/>
        <end position="393"/>
    </location>
</feature>
<dbReference type="Gene3D" id="1.10.3080.10">
    <property type="entry name" value="Clc chloride channel"/>
    <property type="match status" value="1"/>
</dbReference>
<dbReference type="InterPro" id="IPR046342">
    <property type="entry name" value="CBS_dom_sf"/>
</dbReference>
<dbReference type="PROSITE" id="PS51371">
    <property type="entry name" value="CBS"/>
    <property type="match status" value="1"/>
</dbReference>
<keyword evidence="16" id="KW-1185">Reference proteome</keyword>
<accession>A0AAV1HWV3</accession>
<dbReference type="EMBL" id="CAUYUE010000004">
    <property type="protein sequence ID" value="CAK0760957.1"/>
    <property type="molecule type" value="Genomic_DNA"/>
</dbReference>
<dbReference type="InterPro" id="IPR050368">
    <property type="entry name" value="ClC-type_chloride_channel"/>
</dbReference>
<feature type="region of interest" description="Disordered" evidence="13">
    <location>
        <begin position="657"/>
        <end position="685"/>
    </location>
</feature>
<protein>
    <recommendedName>
        <fullName evidence="12">Chloride channel protein</fullName>
    </recommendedName>
</protein>
<comment type="subcellular location">
    <subcellularLocation>
        <location evidence="1 12">Membrane</location>
        <topology evidence="1 12">Multi-pass membrane protein</topology>
    </subcellularLocation>
</comment>
<dbReference type="PRINTS" id="PR00762">
    <property type="entry name" value="CLCHANNEL"/>
</dbReference>
<name>A0AAV1HWV3_9CHLO</name>
<evidence type="ECO:0000256" key="8">
    <source>
        <dbReference type="ARBA" id="ARBA00023173"/>
    </source>
</evidence>
<evidence type="ECO:0000256" key="6">
    <source>
        <dbReference type="ARBA" id="ARBA00023065"/>
    </source>
</evidence>
<keyword evidence="7 12" id="KW-0472">Membrane</keyword>
<keyword evidence="6 12" id="KW-0406">Ion transport</keyword>
<evidence type="ECO:0000256" key="5">
    <source>
        <dbReference type="ARBA" id="ARBA00022989"/>
    </source>
</evidence>
<evidence type="ECO:0000256" key="11">
    <source>
        <dbReference type="PROSITE-ProRule" id="PRU00703"/>
    </source>
</evidence>
<feature type="region of interest" description="Disordered" evidence="13">
    <location>
        <begin position="169"/>
        <end position="221"/>
    </location>
</feature>
<evidence type="ECO:0000256" key="7">
    <source>
        <dbReference type="ARBA" id="ARBA00023136"/>
    </source>
</evidence>
<dbReference type="GO" id="GO:0005254">
    <property type="term" value="F:chloride channel activity"/>
    <property type="evidence" value="ECO:0007669"/>
    <property type="project" value="UniProtKB-UniRule"/>
</dbReference>
<evidence type="ECO:0000256" key="4">
    <source>
        <dbReference type="ARBA" id="ARBA00022692"/>
    </source>
</evidence>
<evidence type="ECO:0000256" key="10">
    <source>
        <dbReference type="ARBA" id="ARBA00023303"/>
    </source>
</evidence>
<dbReference type="Pfam" id="PF00654">
    <property type="entry name" value="Voltage_CLC"/>
    <property type="match status" value="1"/>
</dbReference>
<dbReference type="InterPro" id="IPR014743">
    <property type="entry name" value="Cl-channel_core"/>
</dbReference>
<feature type="transmembrane region" description="Helical" evidence="12">
    <location>
        <begin position="86"/>
        <end position="106"/>
    </location>
</feature>
<dbReference type="Pfam" id="PF00571">
    <property type="entry name" value="CBS"/>
    <property type="match status" value="1"/>
</dbReference>
<dbReference type="PANTHER" id="PTHR43427">
    <property type="entry name" value="CHLORIDE CHANNEL PROTEIN CLC-E"/>
    <property type="match status" value="1"/>
</dbReference>
<evidence type="ECO:0000256" key="1">
    <source>
        <dbReference type="ARBA" id="ARBA00004141"/>
    </source>
</evidence>
<feature type="domain" description="CBS" evidence="14">
    <location>
        <begin position="760"/>
        <end position="817"/>
    </location>
</feature>
<dbReference type="InterPro" id="IPR001807">
    <property type="entry name" value="ClC"/>
</dbReference>
<feature type="transmembrane region" description="Helical" evidence="12">
    <location>
        <begin position="525"/>
        <end position="550"/>
    </location>
</feature>
<evidence type="ECO:0000256" key="2">
    <source>
        <dbReference type="ARBA" id="ARBA00009476"/>
    </source>
</evidence>
<keyword evidence="4 12" id="KW-0812">Transmembrane</keyword>
<keyword evidence="5 12" id="KW-1133">Transmembrane helix</keyword>
<evidence type="ECO:0000256" key="9">
    <source>
        <dbReference type="ARBA" id="ARBA00023214"/>
    </source>
</evidence>
<reference evidence="15 16" key="1">
    <citation type="submission" date="2023-10" db="EMBL/GenBank/DDBJ databases">
        <authorList>
            <person name="Maclean D."/>
            <person name="Macfadyen A."/>
        </authorList>
    </citation>
    <scope>NUCLEOTIDE SEQUENCE [LARGE SCALE GENOMIC DNA]</scope>
</reference>
<keyword evidence="10" id="KW-0407">Ion channel</keyword>
<evidence type="ECO:0000259" key="14">
    <source>
        <dbReference type="PROSITE" id="PS51371"/>
    </source>
</evidence>
<dbReference type="Gene3D" id="3.10.580.10">
    <property type="entry name" value="CBS-domain"/>
    <property type="match status" value="1"/>
</dbReference>
<dbReference type="AlphaFoldDB" id="A0AAV1HWV3"/>
<proteinExistence type="inferred from homology"/>
<keyword evidence="11" id="KW-0129">CBS domain</keyword>
<comment type="caution">
    <text evidence="12">Lacks conserved residue(s) required for the propagation of feature annotation.</text>
</comment>
<evidence type="ECO:0000256" key="12">
    <source>
        <dbReference type="RuleBase" id="RU361221"/>
    </source>
</evidence>
<dbReference type="SUPFAM" id="SSF81340">
    <property type="entry name" value="Clc chloride channel"/>
    <property type="match status" value="1"/>
</dbReference>
<dbReference type="SUPFAM" id="SSF54631">
    <property type="entry name" value="CBS-domain pair"/>
    <property type="match status" value="1"/>
</dbReference>
<evidence type="ECO:0000256" key="3">
    <source>
        <dbReference type="ARBA" id="ARBA00022448"/>
    </source>
</evidence>
<gene>
    <name evidence="15" type="ORF">CVIRNUC_002815</name>
</gene>
<organism evidence="15 16">
    <name type="scientific">Coccomyxa viridis</name>
    <dbReference type="NCBI Taxonomy" id="1274662"/>
    <lineage>
        <taxon>Eukaryota</taxon>
        <taxon>Viridiplantae</taxon>
        <taxon>Chlorophyta</taxon>
        <taxon>core chlorophytes</taxon>
        <taxon>Trebouxiophyceae</taxon>
        <taxon>Trebouxiophyceae incertae sedis</taxon>
        <taxon>Coccomyxaceae</taxon>
        <taxon>Coccomyxa</taxon>
    </lineage>
</organism>
<comment type="similarity">
    <text evidence="2 12">Belongs to the chloride channel (TC 2.A.49) family.</text>
</comment>
<dbReference type="GO" id="GO:0034707">
    <property type="term" value="C:chloride channel complex"/>
    <property type="evidence" value="ECO:0007669"/>
    <property type="project" value="UniProtKB-KW"/>
</dbReference>
<feature type="transmembrane region" description="Helical" evidence="12">
    <location>
        <begin position="490"/>
        <end position="513"/>
    </location>
</feature>
<evidence type="ECO:0000313" key="16">
    <source>
        <dbReference type="Proteomes" id="UP001314263"/>
    </source>
</evidence>
<keyword evidence="8" id="KW-0869">Chloride channel</keyword>
<feature type="transmembrane region" description="Helical" evidence="12">
    <location>
        <begin position="556"/>
        <end position="581"/>
    </location>
</feature>
<comment type="caution">
    <text evidence="15">The sequence shown here is derived from an EMBL/GenBank/DDBJ whole genome shotgun (WGS) entry which is preliminary data.</text>
</comment>